<protein>
    <submittedName>
        <fullName evidence="3">Uncharacterized protein</fullName>
    </submittedName>
</protein>
<keyword evidence="2" id="KW-0812">Transmembrane</keyword>
<dbReference type="KEGG" id="mva:Mvan_0086"/>
<reference evidence="3" key="1">
    <citation type="submission" date="2006-12" db="EMBL/GenBank/DDBJ databases">
        <title>Complete sequence of Mycobacterium vanbaalenii PYR-1.</title>
        <authorList>
            <consortium name="US DOE Joint Genome Institute"/>
            <person name="Copeland A."/>
            <person name="Lucas S."/>
            <person name="Lapidus A."/>
            <person name="Barry K."/>
            <person name="Detter J.C."/>
            <person name="Glavina del Rio T."/>
            <person name="Hammon N."/>
            <person name="Israni S."/>
            <person name="Dalin E."/>
            <person name="Tice H."/>
            <person name="Pitluck S."/>
            <person name="Singan V."/>
            <person name="Schmutz J."/>
            <person name="Larimer F."/>
            <person name="Land M."/>
            <person name="Hauser L."/>
            <person name="Kyrpides N."/>
            <person name="Anderson I.J."/>
            <person name="Miller C."/>
            <person name="Richardson P."/>
        </authorList>
    </citation>
    <scope>NUCLEOTIDE SEQUENCE [LARGE SCALE GENOMIC DNA]</scope>
    <source>
        <strain evidence="3">PYR-1</strain>
    </source>
</reference>
<accession>A1T187</accession>
<feature type="transmembrane region" description="Helical" evidence="2">
    <location>
        <begin position="71"/>
        <end position="92"/>
    </location>
</feature>
<proteinExistence type="predicted"/>
<feature type="compositionally biased region" description="Pro residues" evidence="1">
    <location>
        <begin position="32"/>
        <end position="48"/>
    </location>
</feature>
<keyword evidence="4" id="KW-1185">Reference proteome</keyword>
<evidence type="ECO:0000313" key="3">
    <source>
        <dbReference type="EMBL" id="ABM10937.1"/>
    </source>
</evidence>
<evidence type="ECO:0000313" key="4">
    <source>
        <dbReference type="Proteomes" id="UP000009159"/>
    </source>
</evidence>
<feature type="region of interest" description="Disordered" evidence="1">
    <location>
        <begin position="251"/>
        <end position="276"/>
    </location>
</feature>
<evidence type="ECO:0000256" key="2">
    <source>
        <dbReference type="SAM" id="Phobius"/>
    </source>
</evidence>
<organism evidence="3 4">
    <name type="scientific">Mycolicibacterium vanbaalenii (strain DSM 7251 / JCM 13017 / BCRC 16820 / KCTC 9966 / NRRL B-24157 / PYR-1)</name>
    <name type="common">Mycobacterium vanbaalenii</name>
    <dbReference type="NCBI Taxonomy" id="350058"/>
    <lineage>
        <taxon>Bacteria</taxon>
        <taxon>Bacillati</taxon>
        <taxon>Actinomycetota</taxon>
        <taxon>Actinomycetes</taxon>
        <taxon>Mycobacteriales</taxon>
        <taxon>Mycobacteriaceae</taxon>
        <taxon>Mycolicibacterium</taxon>
    </lineage>
</organism>
<dbReference type="STRING" id="350058.Mvan_0086"/>
<dbReference type="eggNOG" id="ENOG5031FPI">
    <property type="taxonomic scope" value="Bacteria"/>
</dbReference>
<dbReference type="Proteomes" id="UP000009159">
    <property type="component" value="Chromosome"/>
</dbReference>
<dbReference type="AlphaFoldDB" id="A1T187"/>
<feature type="compositionally biased region" description="Low complexity" evidence="1">
    <location>
        <begin position="49"/>
        <end position="64"/>
    </location>
</feature>
<keyword evidence="2" id="KW-1133">Transmembrane helix</keyword>
<keyword evidence="2" id="KW-0472">Membrane</keyword>
<evidence type="ECO:0000256" key="1">
    <source>
        <dbReference type="SAM" id="MobiDB-lite"/>
    </source>
</evidence>
<gene>
    <name evidence="3" type="ordered locus">Mvan_0086</name>
</gene>
<name>A1T187_MYCVP</name>
<sequence length="397" mass="42131">MKPKRRRLSALSGLTWEDGNDGARYGEVYMSSPPPDQWPAPPPPPTGPPQGATQWGPRTTGPTRGGAAAKWVLGGLALLVVVVITVVATILVTQSPQTSGPPVTSTPPRTTASQVAVASADDRDPAGIILDDATCQQWSPISAAFAHVASNGWNDRDPTIPASDWPPALRSQYEAVATVLNESADRSSELARKTPHRVMRELYEQFIAYSREYAERIRSYTPEANGFALVTVGLAATLTAVCDAVRSGAAGARSPLVPDAPPPSGSMAKADPDNPQRFLKDLNPVCSQWLNTAKQFGDDTAAWRSVDPNIPGNELDANQRAINASVMSVMEANAMETQLLGKQSSNPIWADIATLSAQYRRAYVSALTTYQPADNDLQIAASSAIGTVSEACRTVGA</sequence>
<feature type="region of interest" description="Disordered" evidence="1">
    <location>
        <begin position="1"/>
        <end position="64"/>
    </location>
</feature>
<dbReference type="EMBL" id="CP000511">
    <property type="protein sequence ID" value="ABM10937.1"/>
    <property type="molecule type" value="Genomic_DNA"/>
</dbReference>
<dbReference type="HOGENOM" id="CLU_844186_0_0_11"/>